<protein>
    <submittedName>
        <fullName evidence="3">Major facilitator superfamily MFS_1</fullName>
    </submittedName>
</protein>
<dbReference type="InterPro" id="IPR011701">
    <property type="entry name" value="MFS"/>
</dbReference>
<dbReference type="InterPro" id="IPR036259">
    <property type="entry name" value="MFS_trans_sf"/>
</dbReference>
<dbReference type="PANTHER" id="PTHR23523">
    <property type="match status" value="1"/>
</dbReference>
<keyword evidence="2" id="KW-0812">Transmembrane</keyword>
<proteinExistence type="predicted"/>
<reference evidence="4" key="1">
    <citation type="submission" date="2011-12" db="EMBL/GenBank/DDBJ databases">
        <title>The complete genome of chromosome of Sulfobacillus acidophilus DSM 10332.</title>
        <authorList>
            <person name="Lucas S."/>
            <person name="Han J."/>
            <person name="Lapidus A."/>
            <person name="Bruce D."/>
            <person name="Goodwin L."/>
            <person name="Pitluck S."/>
            <person name="Peters L."/>
            <person name="Kyrpides N."/>
            <person name="Mavromatis K."/>
            <person name="Ivanova N."/>
            <person name="Mikhailova N."/>
            <person name="Chertkov O."/>
            <person name="Saunders E."/>
            <person name="Detter J.C."/>
            <person name="Tapia R."/>
            <person name="Han C."/>
            <person name="Land M."/>
            <person name="Hauser L."/>
            <person name="Markowitz V."/>
            <person name="Cheng J.-F."/>
            <person name="Hugenholtz P."/>
            <person name="Woyke T."/>
            <person name="Wu D."/>
            <person name="Pukall R."/>
            <person name="Gehrich-Schroeter G."/>
            <person name="Schneider S."/>
            <person name="Klenk H.-P."/>
            <person name="Eisen J.A."/>
        </authorList>
    </citation>
    <scope>NUCLEOTIDE SEQUENCE [LARGE SCALE GENOMIC DNA]</scope>
    <source>
        <strain evidence="4">ATCC 700253 / DSM 10332 / NAL</strain>
    </source>
</reference>
<evidence type="ECO:0000256" key="1">
    <source>
        <dbReference type="ARBA" id="ARBA00004651"/>
    </source>
</evidence>
<feature type="transmembrane region" description="Helical" evidence="2">
    <location>
        <begin position="264"/>
        <end position="284"/>
    </location>
</feature>
<dbReference type="STRING" id="679936.Sulac_1780"/>
<dbReference type="EMBL" id="CP003179">
    <property type="protein sequence ID" value="AEW05273.1"/>
    <property type="molecule type" value="Genomic_DNA"/>
</dbReference>
<keyword evidence="4" id="KW-1185">Reference proteome</keyword>
<dbReference type="PATRIC" id="fig|679936.5.peg.1845"/>
<feature type="transmembrane region" description="Helical" evidence="2">
    <location>
        <begin position="290"/>
        <end position="312"/>
    </location>
</feature>
<reference evidence="3 4" key="2">
    <citation type="journal article" date="2012" name="Stand. Genomic Sci.">
        <title>Complete genome sequence of the moderately thermophilic mineral-sulfide-oxidizing firmicute Sulfobacillus acidophilus type strain (NAL(T)).</title>
        <authorList>
            <person name="Anderson I."/>
            <person name="Chertkov O."/>
            <person name="Chen A."/>
            <person name="Saunders E."/>
            <person name="Lapidus A."/>
            <person name="Nolan M."/>
            <person name="Lucas S."/>
            <person name="Hammon N."/>
            <person name="Deshpande S."/>
            <person name="Cheng J.F."/>
            <person name="Han C."/>
            <person name="Tapia R."/>
            <person name="Goodwin L.A."/>
            <person name="Pitluck S."/>
            <person name="Liolios K."/>
            <person name="Pagani I."/>
            <person name="Ivanova N."/>
            <person name="Mikhailova N."/>
            <person name="Pati A."/>
            <person name="Palaniappan K."/>
            <person name="Land M."/>
            <person name="Pan C."/>
            <person name="Rohde M."/>
            <person name="Pukall R."/>
            <person name="Goker M."/>
            <person name="Detter J.C."/>
            <person name="Woyke T."/>
            <person name="Bristow J."/>
            <person name="Eisen J.A."/>
            <person name="Markowitz V."/>
            <person name="Hugenholtz P."/>
            <person name="Kyrpides N.C."/>
            <person name="Klenk H.P."/>
            <person name="Mavromatis K."/>
        </authorList>
    </citation>
    <scope>NUCLEOTIDE SEQUENCE [LARGE SCALE GENOMIC DNA]</scope>
    <source>
        <strain evidence="4">ATCC 700253 / DSM 10332 / NAL</strain>
    </source>
</reference>
<dbReference type="AlphaFoldDB" id="G8U024"/>
<feature type="transmembrane region" description="Helical" evidence="2">
    <location>
        <begin position="160"/>
        <end position="178"/>
    </location>
</feature>
<dbReference type="SUPFAM" id="SSF103473">
    <property type="entry name" value="MFS general substrate transporter"/>
    <property type="match status" value="1"/>
</dbReference>
<dbReference type="GO" id="GO:0005886">
    <property type="term" value="C:plasma membrane"/>
    <property type="evidence" value="ECO:0007669"/>
    <property type="project" value="UniProtKB-SubCell"/>
</dbReference>
<accession>G8U024</accession>
<keyword evidence="2" id="KW-0472">Membrane</keyword>
<name>G8U024_SULAD</name>
<dbReference type="Proteomes" id="UP000005439">
    <property type="component" value="Chromosome"/>
</dbReference>
<feature type="transmembrane region" description="Helical" evidence="2">
    <location>
        <begin position="95"/>
        <end position="113"/>
    </location>
</feature>
<evidence type="ECO:0000313" key="4">
    <source>
        <dbReference type="Proteomes" id="UP000005439"/>
    </source>
</evidence>
<dbReference type="CDD" id="cd17339">
    <property type="entry name" value="MFS_NIMT_CynX_like"/>
    <property type="match status" value="1"/>
</dbReference>
<dbReference type="KEGG" id="sap:Sulac_1780"/>
<evidence type="ECO:0000313" key="3">
    <source>
        <dbReference type="EMBL" id="AEW05273.1"/>
    </source>
</evidence>
<comment type="subcellular location">
    <subcellularLocation>
        <location evidence="1">Cell membrane</location>
        <topology evidence="1">Multi-pass membrane protein</topology>
    </subcellularLocation>
</comment>
<feature type="transmembrane region" description="Helical" evidence="2">
    <location>
        <begin position="72"/>
        <end position="89"/>
    </location>
</feature>
<sequence>MLRPMTVIALLIVAANLRPAITGVGPLMTTLVNATHLPHAIAGIITTIPLITFGLVSPWAPGLARRWGMEKTLTGGLGLIVVGTLVRTLGSSAALLSGMAFIGLGAAIGNVLLPSWIKRDFPTRSGLFTGLYVTVMNIFAALGSGLSVPLAQSFGWRPALAIWAGPALVGLLVWLPLASRQTPPASPNRRSQGLWRSPLTWQVTFFMGLQSLLFYASVAWLPIWLHTRGMRLADAGWLVSLMQLVSLPATLMMPLWAHRLKTPYLLVLTVAGFFLAGFGGLLWLSNPLAMAGSVILVGMGAGSSISLALAFFTLRTRTSEEAGQLSGIAQSVGYWVAASGPLIVGYLYHASGHWTLAGGFLIGVTVLMTWAGLGASRDVTLDAGAPPISASTHA</sequence>
<dbReference type="Gene3D" id="1.20.1250.20">
    <property type="entry name" value="MFS general substrate transporter like domains"/>
    <property type="match status" value="1"/>
</dbReference>
<organism evidence="3 4">
    <name type="scientific">Sulfobacillus acidophilus (strain ATCC 700253 / DSM 10332 / NAL)</name>
    <dbReference type="NCBI Taxonomy" id="679936"/>
    <lineage>
        <taxon>Bacteria</taxon>
        <taxon>Bacillati</taxon>
        <taxon>Bacillota</taxon>
        <taxon>Clostridia</taxon>
        <taxon>Eubacteriales</taxon>
        <taxon>Clostridiales Family XVII. Incertae Sedis</taxon>
        <taxon>Sulfobacillus</taxon>
    </lineage>
</organism>
<dbReference type="InterPro" id="IPR052524">
    <property type="entry name" value="MFS_Cyanate_Porter"/>
</dbReference>
<gene>
    <name evidence="3" type="ordered locus">Sulac_1780</name>
</gene>
<evidence type="ECO:0000256" key="2">
    <source>
        <dbReference type="SAM" id="Phobius"/>
    </source>
</evidence>
<dbReference type="Pfam" id="PF07690">
    <property type="entry name" value="MFS_1"/>
    <property type="match status" value="1"/>
</dbReference>
<feature type="transmembrane region" description="Helical" evidence="2">
    <location>
        <begin position="199"/>
        <end position="223"/>
    </location>
</feature>
<feature type="transmembrane region" description="Helical" evidence="2">
    <location>
        <begin position="125"/>
        <end position="148"/>
    </location>
</feature>
<feature type="transmembrane region" description="Helical" evidence="2">
    <location>
        <begin position="354"/>
        <end position="373"/>
    </location>
</feature>
<dbReference type="PANTHER" id="PTHR23523:SF2">
    <property type="entry name" value="2-NITROIMIDAZOLE TRANSPORTER"/>
    <property type="match status" value="1"/>
</dbReference>
<dbReference type="GO" id="GO:0022857">
    <property type="term" value="F:transmembrane transporter activity"/>
    <property type="evidence" value="ECO:0007669"/>
    <property type="project" value="InterPro"/>
</dbReference>
<feature type="transmembrane region" description="Helical" evidence="2">
    <location>
        <begin position="38"/>
        <end position="60"/>
    </location>
</feature>
<keyword evidence="2" id="KW-1133">Transmembrane helix</keyword>
<feature type="transmembrane region" description="Helical" evidence="2">
    <location>
        <begin position="235"/>
        <end position="257"/>
    </location>
</feature>
<feature type="transmembrane region" description="Helical" evidence="2">
    <location>
        <begin position="332"/>
        <end position="348"/>
    </location>
</feature>
<dbReference type="HOGENOM" id="CLU_038046_1_0_9"/>